<dbReference type="GO" id="GO:0005829">
    <property type="term" value="C:cytosol"/>
    <property type="evidence" value="ECO:0007669"/>
    <property type="project" value="TreeGrafter"/>
</dbReference>
<dbReference type="GO" id="GO:0030267">
    <property type="term" value="F:glyoxylate reductase (NADPH) activity"/>
    <property type="evidence" value="ECO:0007669"/>
    <property type="project" value="TreeGrafter"/>
</dbReference>
<dbReference type="Pfam" id="PF00389">
    <property type="entry name" value="2-Hacid_dh"/>
    <property type="match status" value="1"/>
</dbReference>
<dbReference type="InterPro" id="IPR006139">
    <property type="entry name" value="D-isomer_2_OHA_DH_cat_dom"/>
</dbReference>
<dbReference type="AlphaFoldDB" id="A0AAD9L832"/>
<evidence type="ECO:0008006" key="7">
    <source>
        <dbReference type="Google" id="ProtNLM"/>
    </source>
</evidence>
<dbReference type="InterPro" id="IPR036291">
    <property type="entry name" value="NAD(P)-bd_dom_sf"/>
</dbReference>
<proteinExistence type="inferred from homology"/>
<dbReference type="Gene3D" id="3.40.50.720">
    <property type="entry name" value="NAD(P)-binding Rossmann-like Domain"/>
    <property type="match status" value="2"/>
</dbReference>
<dbReference type="EMBL" id="JAODAN010000002">
    <property type="protein sequence ID" value="KAK1926720.1"/>
    <property type="molecule type" value="Genomic_DNA"/>
</dbReference>
<reference evidence="5" key="1">
    <citation type="submission" date="2023-02" db="EMBL/GenBank/DDBJ databases">
        <title>Identification and recombinant expression of a fungal hydrolase from Papiliotrema laurentii that hydrolyzes apple cutin and clears colloidal polyester polyurethane.</title>
        <authorList>
            <consortium name="DOE Joint Genome Institute"/>
            <person name="Roman V.A."/>
            <person name="Bojanowski C."/>
            <person name="Crable B.R."/>
            <person name="Wagner D.N."/>
            <person name="Hung C.S."/>
            <person name="Nadeau L.J."/>
            <person name="Schratz L."/>
            <person name="Haridas S."/>
            <person name="Pangilinan J."/>
            <person name="Lipzen A."/>
            <person name="Na H."/>
            <person name="Yan M."/>
            <person name="Ng V."/>
            <person name="Grigoriev I.V."/>
            <person name="Spatafora J.W."/>
            <person name="Barlow D."/>
            <person name="Biffinger J."/>
            <person name="Kelley-Loughnane N."/>
            <person name="Varaljay V.A."/>
            <person name="Crookes-Goodson W.J."/>
        </authorList>
    </citation>
    <scope>NUCLEOTIDE SEQUENCE</scope>
    <source>
        <strain evidence="5">5307AH</strain>
    </source>
</reference>
<organism evidence="5 6">
    <name type="scientific">Papiliotrema laurentii</name>
    <name type="common">Cryptococcus laurentii</name>
    <dbReference type="NCBI Taxonomy" id="5418"/>
    <lineage>
        <taxon>Eukaryota</taxon>
        <taxon>Fungi</taxon>
        <taxon>Dikarya</taxon>
        <taxon>Basidiomycota</taxon>
        <taxon>Agaricomycotina</taxon>
        <taxon>Tremellomycetes</taxon>
        <taxon>Tremellales</taxon>
        <taxon>Rhynchogastremaceae</taxon>
        <taxon>Papiliotrema</taxon>
    </lineage>
</organism>
<evidence type="ECO:0000256" key="1">
    <source>
        <dbReference type="ARBA" id="ARBA00023002"/>
    </source>
</evidence>
<dbReference type="FunFam" id="3.40.50.720:FF:000606">
    <property type="entry name" value="Chromosome 15, whole genome shotgun sequence"/>
    <property type="match status" value="1"/>
</dbReference>
<protein>
    <recommendedName>
        <fullName evidence="7">Glyoxylate reductase</fullName>
    </recommendedName>
</protein>
<dbReference type="Pfam" id="PF02826">
    <property type="entry name" value="2-Hacid_dh_C"/>
    <property type="match status" value="1"/>
</dbReference>
<evidence type="ECO:0000259" key="4">
    <source>
        <dbReference type="Pfam" id="PF02826"/>
    </source>
</evidence>
<dbReference type="SUPFAM" id="SSF51735">
    <property type="entry name" value="NAD(P)-binding Rossmann-fold domains"/>
    <property type="match status" value="1"/>
</dbReference>
<gene>
    <name evidence="5" type="ORF">DB88DRAFT_178414</name>
</gene>
<keyword evidence="6" id="KW-1185">Reference proteome</keyword>
<evidence type="ECO:0000313" key="5">
    <source>
        <dbReference type="EMBL" id="KAK1926720.1"/>
    </source>
</evidence>
<dbReference type="InterPro" id="IPR050223">
    <property type="entry name" value="D-isomer_2-hydroxyacid_DH"/>
</dbReference>
<evidence type="ECO:0000313" key="6">
    <source>
        <dbReference type="Proteomes" id="UP001182556"/>
    </source>
</evidence>
<accession>A0AAD9L832</accession>
<sequence length="344" mass="37819">MPSLLITRPIGPDATAILEQSGFNLIMNPEDAAPTREWVLGHLANPDVHGVCIMHPHKSDRVDEEFLNACNPNLKVISTMSVGYDHIDVEGAKKRGIKVGHTPGVLDDSVADITVMLVLMTMRRVEEGIQIIKAGEWPTLPWGPFVMTGPSIGHPNLTFGFLGFGRISQETVKRLLAFANKSQPPTIIYNSSRARRNQQEIDAEYTKKFGVTVQRVEKDELAARSDVLIVLCVQNESTINLVNKDFLRKMKKSAVLINSARGPIVNSEDLAWALDQGEIYGAGLDVITHEPNVGPDHPLVQHRRCVVIPHMGSADFDTRIAMASRCARNCIQGARGEALEAEVP</sequence>
<feature type="domain" description="D-isomer specific 2-hydroxyacid dehydrogenase catalytic" evidence="3">
    <location>
        <begin position="5"/>
        <end position="343"/>
    </location>
</feature>
<dbReference type="CDD" id="cd05301">
    <property type="entry name" value="GDH"/>
    <property type="match status" value="1"/>
</dbReference>
<feature type="domain" description="D-isomer specific 2-hydroxyacid dehydrogenase NAD-binding" evidence="4">
    <location>
        <begin position="115"/>
        <end position="312"/>
    </location>
</feature>
<dbReference type="InterPro" id="IPR029753">
    <property type="entry name" value="D-isomer_DH_CS"/>
</dbReference>
<dbReference type="InterPro" id="IPR006140">
    <property type="entry name" value="D-isomer_DH_NAD-bd"/>
</dbReference>
<evidence type="ECO:0000259" key="3">
    <source>
        <dbReference type="Pfam" id="PF00389"/>
    </source>
</evidence>
<name>A0AAD9L832_PAPLA</name>
<dbReference type="GO" id="GO:0016618">
    <property type="term" value="F:hydroxypyruvate reductase [NAD(P)H] activity"/>
    <property type="evidence" value="ECO:0007669"/>
    <property type="project" value="TreeGrafter"/>
</dbReference>
<dbReference type="GO" id="GO:0051287">
    <property type="term" value="F:NAD binding"/>
    <property type="evidence" value="ECO:0007669"/>
    <property type="project" value="InterPro"/>
</dbReference>
<keyword evidence="1 2" id="KW-0560">Oxidoreductase</keyword>
<evidence type="ECO:0000256" key="2">
    <source>
        <dbReference type="RuleBase" id="RU003719"/>
    </source>
</evidence>
<comment type="similarity">
    <text evidence="2">Belongs to the D-isomer specific 2-hydroxyacid dehydrogenase family.</text>
</comment>
<dbReference type="PANTHER" id="PTHR10996:SF277">
    <property type="entry name" value="GLYOXYLATE REDUCTASE_HYDROXYPYRUVATE REDUCTASE"/>
    <property type="match status" value="1"/>
</dbReference>
<comment type="caution">
    <text evidence="5">The sequence shown here is derived from an EMBL/GenBank/DDBJ whole genome shotgun (WGS) entry which is preliminary data.</text>
</comment>
<dbReference type="SUPFAM" id="SSF52283">
    <property type="entry name" value="Formate/glycerate dehydrogenase catalytic domain-like"/>
    <property type="match status" value="1"/>
</dbReference>
<dbReference type="PANTHER" id="PTHR10996">
    <property type="entry name" value="2-HYDROXYACID DEHYDROGENASE-RELATED"/>
    <property type="match status" value="1"/>
</dbReference>
<dbReference type="Proteomes" id="UP001182556">
    <property type="component" value="Unassembled WGS sequence"/>
</dbReference>
<dbReference type="PROSITE" id="PS00671">
    <property type="entry name" value="D_2_HYDROXYACID_DH_3"/>
    <property type="match status" value="1"/>
</dbReference>